<feature type="domain" description="V-ATPase proteolipid subunit C-like" evidence="14">
    <location>
        <begin position="50"/>
        <end position="109"/>
    </location>
</feature>
<dbReference type="PRINTS" id="PR00122">
    <property type="entry name" value="VACATPASE"/>
</dbReference>
<evidence type="ECO:0000256" key="10">
    <source>
        <dbReference type="ARBA" id="ARBA00062646"/>
    </source>
</evidence>
<gene>
    <name evidence="15" type="primary">Atp6v0b</name>
</gene>
<dbReference type="InterPro" id="IPR002379">
    <property type="entry name" value="ATPase_proteolipid_c-like_dom"/>
</dbReference>
<evidence type="ECO:0000256" key="1">
    <source>
        <dbReference type="ARBA" id="ARBA00007296"/>
    </source>
</evidence>
<feature type="transmembrane region" description="Helical" evidence="13">
    <location>
        <begin position="130"/>
        <end position="163"/>
    </location>
</feature>
<keyword evidence="5 13" id="KW-1133">Transmembrane helix</keyword>
<dbReference type="GO" id="GO:0033179">
    <property type="term" value="C:proton-transporting V-type ATPase, V0 domain"/>
    <property type="evidence" value="ECO:0007669"/>
    <property type="project" value="InterPro"/>
</dbReference>
<evidence type="ECO:0000256" key="5">
    <source>
        <dbReference type="ARBA" id="ARBA00022989"/>
    </source>
</evidence>
<keyword evidence="3 13" id="KW-0812">Transmembrane</keyword>
<protein>
    <recommendedName>
        <fullName evidence="11">V-type proton ATPase 21 kDa proteolipid subunit c''</fullName>
    </recommendedName>
    <alternativeName>
        <fullName evidence="12">Vacuolar proton pump 21 kDa proteolipid subunit c''</fullName>
    </alternativeName>
</protein>
<dbReference type="FunFam" id="1.20.120.610:FF:000002">
    <property type="entry name" value="V-type proton ATPase proteolipid subunit"/>
    <property type="match status" value="1"/>
</dbReference>
<keyword evidence="7 13" id="KW-0472">Membrane</keyword>
<dbReference type="InterPro" id="IPR000245">
    <property type="entry name" value="ATPase_proteolipid_csu"/>
</dbReference>
<dbReference type="CDD" id="cd18178">
    <property type="entry name" value="ATP-synt_Vo_c_ATP6F_rpt2"/>
    <property type="match status" value="1"/>
</dbReference>
<evidence type="ECO:0000256" key="9">
    <source>
        <dbReference type="ARBA" id="ARBA00054195"/>
    </source>
</evidence>
<reference evidence="15" key="1">
    <citation type="submission" date="2020-04" db="EMBL/GenBank/DDBJ databases">
        <authorList>
            <person name="Neveu A P."/>
        </authorList>
    </citation>
    <scope>NUCLEOTIDE SEQUENCE</scope>
    <source>
        <tissue evidence="15">Whole embryo</tissue>
    </source>
</reference>
<comment type="function">
    <text evidence="9">Proton-conducting pore forming subunit of the V0 complex of vacuolar(H+)-ATPase (V-ATPase), a multisubunit enzyme composed of a peripheral complex (V1) that hydrolyzes ATP and a membrane integral complex (V0) that translocates protons. V-ATPase is responsible for acidifying and maintaining the pH of intracellular compartments and in some cell types, is targeted to the plasma membrane, where it is responsible for acidifying the extracellular environment.</text>
</comment>
<feature type="transmembrane region" description="Helical" evidence="13">
    <location>
        <begin position="7"/>
        <end position="25"/>
    </location>
</feature>
<keyword evidence="4" id="KW-0375">Hydrogen ion transport</keyword>
<accession>A0A6F9D6N6</accession>
<evidence type="ECO:0000256" key="11">
    <source>
        <dbReference type="ARBA" id="ARBA00071448"/>
    </source>
</evidence>
<comment type="subcellular location">
    <subcellularLocation>
        <location evidence="8">Cytoplasmic vesicle</location>
        <location evidence="8">Clathrin-coated vesicle membrane</location>
        <topology evidence="8">Multi-pass membrane protein</topology>
    </subcellularLocation>
</comment>
<keyword evidence="2 13" id="KW-0813">Transport</keyword>
<dbReference type="EMBL" id="LR783190">
    <property type="protein sequence ID" value="CAB3224593.1"/>
    <property type="molecule type" value="mRNA"/>
</dbReference>
<feature type="transmembrane region" description="Helical" evidence="13">
    <location>
        <begin position="175"/>
        <end position="196"/>
    </location>
</feature>
<dbReference type="SUPFAM" id="SSF81333">
    <property type="entry name" value="F1F0 ATP synthase subunit C"/>
    <property type="match status" value="2"/>
</dbReference>
<feature type="domain" description="V-ATPase proteolipid subunit C-like" evidence="14">
    <location>
        <begin position="137"/>
        <end position="196"/>
    </location>
</feature>
<evidence type="ECO:0000256" key="2">
    <source>
        <dbReference type="ARBA" id="ARBA00022448"/>
    </source>
</evidence>
<keyword evidence="6 13" id="KW-0406">Ion transport</keyword>
<sequence length="208" mass="21586">MYKAVYAALYAIFLTVVIALGLYLLFTGQGFRFDVAWLLMSISPYAYACVGIGLAMAFSVAGAAWGIYTTGSSIMGAGIITPRIYSKNLVSIIFCEAVAIYGIILAIVMSQSLVNFNPALLDEATMAKNYFAGFSILGAGLTTGLANLACGICVGIVGSGAALADAANQTLFVKVLIVEIFGSAIGLFGIIVAIIMTSKAHMTSTIAT</sequence>
<dbReference type="Pfam" id="PF00137">
    <property type="entry name" value="ATP-synt_C"/>
    <property type="match status" value="2"/>
</dbReference>
<dbReference type="CDD" id="cd18177">
    <property type="entry name" value="ATP-synt_Vo_c_ATP6F_rpt1"/>
    <property type="match status" value="1"/>
</dbReference>
<dbReference type="InterPro" id="IPR035921">
    <property type="entry name" value="F/V-ATP_Csub_sf"/>
</dbReference>
<evidence type="ECO:0000256" key="13">
    <source>
        <dbReference type="RuleBase" id="RU363060"/>
    </source>
</evidence>
<evidence type="ECO:0000256" key="3">
    <source>
        <dbReference type="ARBA" id="ARBA00022692"/>
    </source>
</evidence>
<evidence type="ECO:0000256" key="6">
    <source>
        <dbReference type="ARBA" id="ARBA00023065"/>
    </source>
</evidence>
<evidence type="ECO:0000259" key="14">
    <source>
        <dbReference type="Pfam" id="PF00137"/>
    </source>
</evidence>
<organism evidence="15">
    <name type="scientific">Phallusia mammillata</name>
    <dbReference type="NCBI Taxonomy" id="59560"/>
    <lineage>
        <taxon>Eukaryota</taxon>
        <taxon>Metazoa</taxon>
        <taxon>Chordata</taxon>
        <taxon>Tunicata</taxon>
        <taxon>Ascidiacea</taxon>
        <taxon>Phlebobranchia</taxon>
        <taxon>Ascidiidae</taxon>
        <taxon>Phallusia</taxon>
    </lineage>
</organism>
<evidence type="ECO:0000256" key="12">
    <source>
        <dbReference type="ARBA" id="ARBA00080672"/>
    </source>
</evidence>
<evidence type="ECO:0000256" key="7">
    <source>
        <dbReference type="ARBA" id="ARBA00023136"/>
    </source>
</evidence>
<evidence type="ECO:0000256" key="8">
    <source>
        <dbReference type="ARBA" id="ARBA00029431"/>
    </source>
</evidence>
<dbReference type="Gene3D" id="1.20.120.610">
    <property type="entry name" value="lithium bound rotor ring of v- atpase"/>
    <property type="match status" value="1"/>
</dbReference>
<comment type="similarity">
    <text evidence="1 13">Belongs to the V-ATPase proteolipid subunit family.</text>
</comment>
<comment type="caution">
    <text evidence="13">Lacks conserved residue(s) required for the propagation of feature annotation.</text>
</comment>
<dbReference type="AlphaFoldDB" id="A0A6F9D6N6"/>
<dbReference type="GO" id="GO:0046961">
    <property type="term" value="F:proton-transporting ATPase activity, rotational mechanism"/>
    <property type="evidence" value="ECO:0007669"/>
    <property type="project" value="InterPro"/>
</dbReference>
<evidence type="ECO:0000313" key="15">
    <source>
        <dbReference type="EMBL" id="CAB3224593.1"/>
    </source>
</evidence>
<comment type="function">
    <text evidence="13">Proton-conducting pore forming of the V0 complex of vacuolar(H+)-ATPase (V-ATPase), a multisubunit enzyme composed of a peripheral complex (V1) that hydrolyzes ATP and a membrane integral complex (V0) that translocates protons. V-ATPase is responsible for acidifying and maintaining the pH of intracellular compartments and in some cell types, is targeted to the plasma membrane, where it is responsible for acidifying the extracellular environment.</text>
</comment>
<dbReference type="PANTHER" id="PTHR10263">
    <property type="entry name" value="V-TYPE PROTON ATPASE PROTEOLIPID SUBUNIT"/>
    <property type="match status" value="1"/>
</dbReference>
<feature type="transmembrane region" description="Helical" evidence="13">
    <location>
        <begin position="45"/>
        <end position="68"/>
    </location>
</feature>
<proteinExistence type="evidence at transcript level"/>
<dbReference type="GO" id="GO:0030665">
    <property type="term" value="C:clathrin-coated vesicle membrane"/>
    <property type="evidence" value="ECO:0007669"/>
    <property type="project" value="UniProtKB-SubCell"/>
</dbReference>
<name>A0A6F9D6N6_9ASCI</name>
<feature type="transmembrane region" description="Helical" evidence="13">
    <location>
        <begin position="89"/>
        <end position="110"/>
    </location>
</feature>
<comment type="subunit">
    <text evidence="10">V-ATPase is a heteromultimeric enzyme made up of two complexes: the ATP-hydrolytic V1 complex and the proton translocation V0 complex. The V1 complex consists of three catalytic AB heterodimers that form a heterohexamer, three peripheral stalks each consisting of EG heterodimers, one central rotor including subunits D and F, and the regulatory subunits C and H. The proton translocation complex V0 consists of the proton transport subunit a, a ring of proteolipid subunits c9c'', rotary subunit d, subunits e and f, and the accessory subunits ATP6AP1/Ac45 and ATP6AP2/PRR. Interacts with IFITM3. Interacts with TM4SF19; this interaction inhibits V1-V0 complex assembly.</text>
</comment>
<evidence type="ECO:0000256" key="4">
    <source>
        <dbReference type="ARBA" id="ARBA00022781"/>
    </source>
</evidence>